<evidence type="ECO:0000313" key="4">
    <source>
        <dbReference type="Proteomes" id="UP000688137"/>
    </source>
</evidence>
<dbReference type="EMBL" id="CAJJDM010000101">
    <property type="protein sequence ID" value="CAD8095456.1"/>
    <property type="molecule type" value="Genomic_DNA"/>
</dbReference>
<proteinExistence type="predicted"/>
<reference evidence="3" key="1">
    <citation type="submission" date="2021-01" db="EMBL/GenBank/DDBJ databases">
        <authorList>
            <consortium name="Genoscope - CEA"/>
            <person name="William W."/>
        </authorList>
    </citation>
    <scope>NUCLEOTIDE SEQUENCE</scope>
</reference>
<feature type="transmembrane region" description="Helical" evidence="2">
    <location>
        <begin position="149"/>
        <end position="167"/>
    </location>
</feature>
<keyword evidence="4" id="KW-1185">Reference proteome</keyword>
<dbReference type="AlphaFoldDB" id="A0A8S1NZB7"/>
<dbReference type="Proteomes" id="UP000688137">
    <property type="component" value="Unassembled WGS sequence"/>
</dbReference>
<keyword evidence="2" id="KW-0472">Membrane</keyword>
<name>A0A8S1NZB7_PARPR</name>
<comment type="caution">
    <text evidence="3">The sequence shown here is derived from an EMBL/GenBank/DDBJ whole genome shotgun (WGS) entry which is preliminary data.</text>
</comment>
<feature type="region of interest" description="Disordered" evidence="1">
    <location>
        <begin position="1"/>
        <end position="30"/>
    </location>
</feature>
<keyword evidence="2" id="KW-1133">Transmembrane helix</keyword>
<keyword evidence="2" id="KW-0812">Transmembrane</keyword>
<accession>A0A8S1NZB7</accession>
<sequence length="289" mass="35165">MGGGQSKAQKLQSQQRANKPQLPQHQTPKQHNQFLISEPIQRYFWNSQFDYENLISEILFSISIKRCMEYLQQFKLHMRYIKKARNYIMMLHNVVYMNQNLIINIKNNDCVLIPFFSLYHISKFQVIFSSSDKKWWEGKYFVITQKKYVKLYFIIIFIFLIISKILYHLKRKALFKLLFFLCLTDYQLQFLYSDSISYLTDIDQFVKEQELIKQQNYQTYRRSKLESNVEKQKQQQQLLYQQQLQDSKIPTQQIDDMEKQFKFLSDHSLIEIQEFSQKQKQVQETQKSE</sequence>
<gene>
    <name evidence="3" type="ORF">PPRIM_AZ9-3.1.T0980181</name>
</gene>
<evidence type="ECO:0000256" key="1">
    <source>
        <dbReference type="SAM" id="MobiDB-lite"/>
    </source>
</evidence>
<evidence type="ECO:0000313" key="3">
    <source>
        <dbReference type="EMBL" id="CAD8095456.1"/>
    </source>
</evidence>
<evidence type="ECO:0008006" key="5">
    <source>
        <dbReference type="Google" id="ProtNLM"/>
    </source>
</evidence>
<evidence type="ECO:0000256" key="2">
    <source>
        <dbReference type="SAM" id="Phobius"/>
    </source>
</evidence>
<dbReference type="OMA" id="PHIRYIK"/>
<organism evidence="3 4">
    <name type="scientific">Paramecium primaurelia</name>
    <dbReference type="NCBI Taxonomy" id="5886"/>
    <lineage>
        <taxon>Eukaryota</taxon>
        <taxon>Sar</taxon>
        <taxon>Alveolata</taxon>
        <taxon>Ciliophora</taxon>
        <taxon>Intramacronucleata</taxon>
        <taxon>Oligohymenophorea</taxon>
        <taxon>Peniculida</taxon>
        <taxon>Parameciidae</taxon>
        <taxon>Paramecium</taxon>
    </lineage>
</organism>
<protein>
    <recommendedName>
        <fullName evidence="5">Transmembrane protein</fullName>
    </recommendedName>
</protein>